<dbReference type="RefSeq" id="WP_271341897.1">
    <property type="nucleotide sequence ID" value="NZ_JAQKAB010000012.1"/>
</dbReference>
<evidence type="ECO:0000313" key="1">
    <source>
        <dbReference type="EMBL" id="MDA7028083.1"/>
    </source>
</evidence>
<dbReference type="Proteomes" id="UP001211894">
    <property type="component" value="Unassembled WGS sequence"/>
</dbReference>
<protein>
    <submittedName>
        <fullName evidence="1">YugN-like family protein</fullName>
    </submittedName>
</protein>
<accession>A0ABT4X720</accession>
<dbReference type="InterPro" id="IPR036491">
    <property type="entry name" value="YugN-like_sf"/>
</dbReference>
<dbReference type="Gene3D" id="3.30.310.100">
    <property type="entry name" value="YugN-like"/>
    <property type="match status" value="1"/>
</dbReference>
<evidence type="ECO:0000313" key="2">
    <source>
        <dbReference type="Proteomes" id="UP001211894"/>
    </source>
</evidence>
<dbReference type="SUPFAM" id="SSF160755">
    <property type="entry name" value="YugN-like"/>
    <property type="match status" value="1"/>
</dbReference>
<keyword evidence="2" id="KW-1185">Reference proteome</keyword>
<dbReference type="Pfam" id="PF08868">
    <property type="entry name" value="YugN"/>
    <property type="match status" value="1"/>
</dbReference>
<gene>
    <name evidence="1" type="ORF">PJ311_16030</name>
</gene>
<sequence length="133" mass="15284">MKIIPFELENDSFPFDDLEKRLKPLGYSLNGGWEYDHGFFDYKIDDTAGYLYLRLPFTVEEGQLDSENAIVKLGQPFLLRHVYQEGLDDHVVQGNVRAAFDQFAEPEDKDAAIPNLYIELGHSCVKELEKALK</sequence>
<proteinExistence type="predicted"/>
<organism evidence="1 2">
    <name type="scientific">Bacillus changyiensis</name>
    <dbReference type="NCBI Taxonomy" id="3004103"/>
    <lineage>
        <taxon>Bacteria</taxon>
        <taxon>Bacillati</taxon>
        <taxon>Bacillota</taxon>
        <taxon>Bacilli</taxon>
        <taxon>Bacillales</taxon>
        <taxon>Bacillaceae</taxon>
        <taxon>Bacillus</taxon>
    </lineage>
</organism>
<comment type="caution">
    <text evidence="1">The sequence shown here is derived from an EMBL/GenBank/DDBJ whole genome shotgun (WGS) entry which is preliminary data.</text>
</comment>
<dbReference type="InterPro" id="IPR014967">
    <property type="entry name" value="Uncharacterised_YugN-like"/>
</dbReference>
<dbReference type="EMBL" id="JAQKAB010000012">
    <property type="protein sequence ID" value="MDA7028083.1"/>
    <property type="molecule type" value="Genomic_DNA"/>
</dbReference>
<reference evidence="1 2" key="1">
    <citation type="submission" date="2023-01" db="EMBL/GenBank/DDBJ databases">
        <title>Bacillus changyiensis sp. nov., isolated from a coastal deposit.</title>
        <authorList>
            <person name="Xiao G."/>
            <person name="Lai Q."/>
            <person name="Hu Z."/>
            <person name="Shao Z."/>
        </authorList>
    </citation>
    <scope>NUCLEOTIDE SEQUENCE [LARGE SCALE GENOMIC DNA]</scope>
    <source>
        <strain evidence="1 2">CLL-7-23</strain>
    </source>
</reference>
<name>A0ABT4X720_9BACI</name>